<evidence type="ECO:0000256" key="2">
    <source>
        <dbReference type="ARBA" id="ARBA00022553"/>
    </source>
</evidence>
<feature type="compositionally biased region" description="Polar residues" evidence="6">
    <location>
        <begin position="479"/>
        <end position="503"/>
    </location>
</feature>
<dbReference type="InterPro" id="IPR031964">
    <property type="entry name" value="CARD_dom"/>
</dbReference>
<evidence type="ECO:0000256" key="5">
    <source>
        <dbReference type="ARBA" id="ARBA00022859"/>
    </source>
</evidence>
<dbReference type="Pfam" id="PF16739">
    <property type="entry name" value="CARD_2"/>
    <property type="match status" value="1"/>
</dbReference>
<dbReference type="SUPFAM" id="SSF47986">
    <property type="entry name" value="DEATH domain"/>
    <property type="match status" value="1"/>
</dbReference>
<feature type="compositionally biased region" description="Basic and acidic residues" evidence="6">
    <location>
        <begin position="396"/>
        <end position="417"/>
    </location>
</feature>
<evidence type="ECO:0000313" key="8">
    <source>
        <dbReference type="Proteomes" id="UP000694888"/>
    </source>
</evidence>
<evidence type="ECO:0000313" key="9">
    <source>
        <dbReference type="RefSeq" id="XP_005105549.1"/>
    </source>
</evidence>
<organism evidence="8 9">
    <name type="scientific">Aplysia californica</name>
    <name type="common">California sea hare</name>
    <dbReference type="NCBI Taxonomy" id="6500"/>
    <lineage>
        <taxon>Eukaryota</taxon>
        <taxon>Metazoa</taxon>
        <taxon>Spiralia</taxon>
        <taxon>Lophotrochozoa</taxon>
        <taxon>Mollusca</taxon>
        <taxon>Gastropoda</taxon>
        <taxon>Heterobranchia</taxon>
        <taxon>Euthyneura</taxon>
        <taxon>Tectipleura</taxon>
        <taxon>Aplysiida</taxon>
        <taxon>Aplysioidea</taxon>
        <taxon>Aplysiidae</taxon>
        <taxon>Aplysia</taxon>
    </lineage>
</organism>
<name>A0ABM0K012_APLCA</name>
<feature type="compositionally biased region" description="Basic and acidic residues" evidence="6">
    <location>
        <begin position="372"/>
        <end position="384"/>
    </location>
</feature>
<keyword evidence="8" id="KW-1185">Reference proteome</keyword>
<feature type="compositionally biased region" description="Polar residues" evidence="6">
    <location>
        <begin position="437"/>
        <end position="446"/>
    </location>
</feature>
<feature type="region of interest" description="Disordered" evidence="6">
    <location>
        <begin position="553"/>
        <end position="574"/>
    </location>
</feature>
<protein>
    <submittedName>
        <fullName evidence="9">Uncharacterized protein LOC101846979</fullName>
    </submittedName>
</protein>
<accession>A0ABM0K012</accession>
<evidence type="ECO:0000259" key="7">
    <source>
        <dbReference type="Pfam" id="PF16739"/>
    </source>
</evidence>
<dbReference type="Gene3D" id="1.10.533.10">
    <property type="entry name" value="Death Domain, Fas"/>
    <property type="match status" value="2"/>
</dbReference>
<evidence type="ECO:0000256" key="6">
    <source>
        <dbReference type="SAM" id="MobiDB-lite"/>
    </source>
</evidence>
<evidence type="ECO:0000256" key="3">
    <source>
        <dbReference type="ARBA" id="ARBA00022588"/>
    </source>
</evidence>
<feature type="domain" description="Caspase recruitment" evidence="7">
    <location>
        <begin position="127"/>
        <end position="206"/>
    </location>
</feature>
<dbReference type="Proteomes" id="UP000694888">
    <property type="component" value="Unplaced"/>
</dbReference>
<evidence type="ECO:0000256" key="1">
    <source>
        <dbReference type="ARBA" id="ARBA00022499"/>
    </source>
</evidence>
<reference evidence="9" key="1">
    <citation type="submission" date="2025-08" db="UniProtKB">
        <authorList>
            <consortium name="RefSeq"/>
        </authorList>
    </citation>
    <scope>IDENTIFICATION</scope>
</reference>
<keyword evidence="1" id="KW-1017">Isopeptide bond</keyword>
<sequence length="606" mass="68419">MENNINVIPAFGQNNLSIDEHSELVASRLPLLKRYLDVQSLIYSTKQFESYGVDGLKILKTATDKSSEQAAEEFLRKLCASQEKTWYGVFRQTLRETKQDLVLEILDNENSSVIDGHEQWSEKLGVFREHCLSRLETKRFSQILLEKGLLRDYHVQQITAEFSRAGRSSAAFVMLSIIQRRKNWYPTFLRALYDEGQRELVKLIDEDKFEKLEAQALYLHSMPEVDRNCDERRADTLDDYQEAYRSQDCLDAPDNVWRQNLQSTVTTVPVKESEQNLTKLENLNDLVDPKPLAYLEEKKENTVSTERPNSNITGNIQAPYVCHCSKELKTQRDLKLHMKAFGCGEFSSEHDSHTAGTARAKGGIKVVPAVPSDRDRQKPVEIKRTRPARVRFQEVPSDRGKVKDEVVAPRQSSRKENTSQSAADARTRRWVAPGPPKSSSIENTPPTGAKSMPPEERRGSGSRPAQRSDSHKEHVNESLHVNKSNSHQIRPSPRAHSSLSSCPPNHAAPVASSPRGCRRKEWSPPLPGALDLSRYICVCGKLIRSFEDYESHGKCRKGNGVPPKSPGTTKSSASQSESFKCVCGRAFATVRDLHVHMTKKKCSRPS</sequence>
<feature type="region of interest" description="Disordered" evidence="6">
    <location>
        <begin position="346"/>
        <end position="520"/>
    </location>
</feature>
<evidence type="ECO:0000256" key="4">
    <source>
        <dbReference type="ARBA" id="ARBA00022843"/>
    </source>
</evidence>
<feature type="compositionally biased region" description="Basic and acidic residues" evidence="6">
    <location>
        <begin position="466"/>
        <end position="477"/>
    </location>
</feature>
<keyword evidence="5" id="KW-0391">Immunity</keyword>
<keyword evidence="4" id="KW-0832">Ubl conjugation</keyword>
<keyword evidence="2" id="KW-0597">Phosphoprotein</keyword>
<dbReference type="RefSeq" id="XP_005105549.1">
    <property type="nucleotide sequence ID" value="XM_005105492.3"/>
</dbReference>
<dbReference type="GeneID" id="101846979"/>
<gene>
    <name evidence="9" type="primary">LOC101846979</name>
</gene>
<proteinExistence type="predicted"/>
<keyword evidence="3" id="KW-0399">Innate immunity</keyword>
<dbReference type="InterPro" id="IPR011029">
    <property type="entry name" value="DEATH-like_dom_sf"/>
</dbReference>